<gene>
    <name evidence="1" type="ORF">LCGC14_0318810</name>
</gene>
<accession>A0A0F9TK41</accession>
<reference evidence="1" key="1">
    <citation type="journal article" date="2015" name="Nature">
        <title>Complex archaea that bridge the gap between prokaryotes and eukaryotes.</title>
        <authorList>
            <person name="Spang A."/>
            <person name="Saw J.H."/>
            <person name="Jorgensen S.L."/>
            <person name="Zaremba-Niedzwiedzka K."/>
            <person name="Martijn J."/>
            <person name="Lind A.E."/>
            <person name="van Eijk R."/>
            <person name="Schleper C."/>
            <person name="Guy L."/>
            <person name="Ettema T.J."/>
        </authorList>
    </citation>
    <scope>NUCLEOTIDE SEQUENCE</scope>
</reference>
<proteinExistence type="predicted"/>
<protein>
    <submittedName>
        <fullName evidence="1">Uncharacterized protein</fullName>
    </submittedName>
</protein>
<evidence type="ECO:0000313" key="1">
    <source>
        <dbReference type="EMBL" id="KKN81605.1"/>
    </source>
</evidence>
<sequence>MICPLLEEIEQVNELEIIADFIAYSCQKREGAWLSRWTADTLMAKWLKGEEMSRKPGFKESGKTVSAHALAILHQAGAAIR</sequence>
<dbReference type="EMBL" id="LAZR01000213">
    <property type="protein sequence ID" value="KKN81605.1"/>
    <property type="molecule type" value="Genomic_DNA"/>
</dbReference>
<comment type="caution">
    <text evidence="1">The sequence shown here is derived from an EMBL/GenBank/DDBJ whole genome shotgun (WGS) entry which is preliminary data.</text>
</comment>
<name>A0A0F9TK41_9ZZZZ</name>
<organism evidence="1">
    <name type="scientific">marine sediment metagenome</name>
    <dbReference type="NCBI Taxonomy" id="412755"/>
    <lineage>
        <taxon>unclassified sequences</taxon>
        <taxon>metagenomes</taxon>
        <taxon>ecological metagenomes</taxon>
    </lineage>
</organism>
<dbReference type="AlphaFoldDB" id="A0A0F9TK41"/>